<comment type="caution">
    <text evidence="2">The sequence shown here is derived from an EMBL/GenBank/DDBJ whole genome shotgun (WGS) entry which is preliminary data.</text>
</comment>
<protein>
    <submittedName>
        <fullName evidence="2">Uncharacterized protein</fullName>
    </submittedName>
</protein>
<organism evidence="2 3">
    <name type="scientific">Corchorus capsularis</name>
    <name type="common">Jute</name>
    <dbReference type="NCBI Taxonomy" id="210143"/>
    <lineage>
        <taxon>Eukaryota</taxon>
        <taxon>Viridiplantae</taxon>
        <taxon>Streptophyta</taxon>
        <taxon>Embryophyta</taxon>
        <taxon>Tracheophyta</taxon>
        <taxon>Spermatophyta</taxon>
        <taxon>Magnoliopsida</taxon>
        <taxon>eudicotyledons</taxon>
        <taxon>Gunneridae</taxon>
        <taxon>Pentapetalae</taxon>
        <taxon>rosids</taxon>
        <taxon>malvids</taxon>
        <taxon>Malvales</taxon>
        <taxon>Malvaceae</taxon>
        <taxon>Grewioideae</taxon>
        <taxon>Apeibeae</taxon>
        <taxon>Corchorus</taxon>
    </lineage>
</organism>
<evidence type="ECO:0000313" key="2">
    <source>
        <dbReference type="EMBL" id="OMO87033.1"/>
    </source>
</evidence>
<dbReference type="AlphaFoldDB" id="A0A1R3IWU7"/>
<dbReference type="Gramene" id="OMO87033">
    <property type="protein sequence ID" value="OMO87033"/>
    <property type="gene ID" value="CCACVL1_09302"/>
</dbReference>
<reference evidence="2 3" key="1">
    <citation type="submission" date="2013-09" db="EMBL/GenBank/DDBJ databases">
        <title>Corchorus capsularis genome sequencing.</title>
        <authorList>
            <person name="Alam M."/>
            <person name="Haque M.S."/>
            <person name="Islam M.S."/>
            <person name="Emdad E.M."/>
            <person name="Islam M.M."/>
            <person name="Ahmed B."/>
            <person name="Halim A."/>
            <person name="Hossen Q.M.M."/>
            <person name="Hossain M.Z."/>
            <person name="Ahmed R."/>
            <person name="Khan M.M."/>
            <person name="Islam R."/>
            <person name="Rashid M.M."/>
            <person name="Khan S.A."/>
            <person name="Rahman M.S."/>
            <person name="Alam M."/>
        </authorList>
    </citation>
    <scope>NUCLEOTIDE SEQUENCE [LARGE SCALE GENOMIC DNA]</scope>
    <source>
        <strain evidence="3">cv. CVL-1</strain>
        <tissue evidence="2">Whole seedling</tissue>
    </source>
</reference>
<keyword evidence="3" id="KW-1185">Reference proteome</keyword>
<proteinExistence type="predicted"/>
<dbReference type="EMBL" id="AWWV01009334">
    <property type="protein sequence ID" value="OMO87033.1"/>
    <property type="molecule type" value="Genomic_DNA"/>
</dbReference>
<feature type="region of interest" description="Disordered" evidence="1">
    <location>
        <begin position="1"/>
        <end position="27"/>
    </location>
</feature>
<gene>
    <name evidence="2" type="ORF">CCACVL1_09302</name>
</gene>
<accession>A0A1R3IWU7</accession>
<feature type="compositionally biased region" description="Polar residues" evidence="1">
    <location>
        <begin position="12"/>
        <end position="25"/>
    </location>
</feature>
<name>A0A1R3IWU7_COCAP</name>
<sequence>MLFPFGLLSKPTEPNVNPSSLTSQNRKPRALNPKARVLRLIWVLFVAELAIGTKDDCAVNANEEMLYSLSYVTETVNVHVESECMNALLVRLVMS</sequence>
<dbReference type="Proteomes" id="UP000188268">
    <property type="component" value="Unassembled WGS sequence"/>
</dbReference>
<evidence type="ECO:0000313" key="3">
    <source>
        <dbReference type="Proteomes" id="UP000188268"/>
    </source>
</evidence>
<evidence type="ECO:0000256" key="1">
    <source>
        <dbReference type="SAM" id="MobiDB-lite"/>
    </source>
</evidence>